<dbReference type="InterPro" id="IPR013149">
    <property type="entry name" value="ADH-like_C"/>
</dbReference>
<dbReference type="VEuPathDB" id="FungiDB:BO71DRAFT_420337"/>
<dbReference type="InterPro" id="IPR011032">
    <property type="entry name" value="GroES-like_sf"/>
</dbReference>
<dbReference type="AlphaFoldDB" id="A0A319DY01"/>
<name>A0A319DY01_9EURO</name>
<evidence type="ECO:0000313" key="3">
    <source>
        <dbReference type="Proteomes" id="UP000247810"/>
    </source>
</evidence>
<protein>
    <submittedName>
        <fullName evidence="2">Putative zinc-type alcohol dehydrogenase-like protein</fullName>
    </submittedName>
</protein>
<dbReference type="Proteomes" id="UP000247810">
    <property type="component" value="Unassembled WGS sequence"/>
</dbReference>
<dbReference type="EMBL" id="KZ825900">
    <property type="protein sequence ID" value="PYH93098.1"/>
    <property type="molecule type" value="Genomic_DNA"/>
</dbReference>
<dbReference type="STRING" id="1448320.A0A319DY01"/>
<dbReference type="OrthoDB" id="3509362at2759"/>
<accession>A0A319DY01</accession>
<reference evidence="2 3" key="1">
    <citation type="submission" date="2018-02" db="EMBL/GenBank/DDBJ databases">
        <title>The genomes of Aspergillus section Nigri reveals drivers in fungal speciation.</title>
        <authorList>
            <consortium name="DOE Joint Genome Institute"/>
            <person name="Vesth T.C."/>
            <person name="Nybo J."/>
            <person name="Theobald S."/>
            <person name="Brandl J."/>
            <person name="Frisvad J.C."/>
            <person name="Nielsen K.F."/>
            <person name="Lyhne E.K."/>
            <person name="Kogle M.E."/>
            <person name="Kuo A."/>
            <person name="Riley R."/>
            <person name="Clum A."/>
            <person name="Nolan M."/>
            <person name="Lipzen A."/>
            <person name="Salamov A."/>
            <person name="Henrissat B."/>
            <person name="Wiebenga A."/>
            <person name="De vries R.P."/>
            <person name="Grigoriev I.V."/>
            <person name="Mortensen U.H."/>
            <person name="Andersen M.R."/>
            <person name="Baker S.E."/>
        </authorList>
    </citation>
    <scope>NUCLEOTIDE SEQUENCE [LARGE SCALE GENOMIC DNA]</scope>
    <source>
        <strain evidence="2 3">CBS 707.79</strain>
    </source>
</reference>
<dbReference type="Gene3D" id="3.90.180.10">
    <property type="entry name" value="Medium-chain alcohol dehydrogenases, catalytic domain"/>
    <property type="match status" value="1"/>
</dbReference>
<gene>
    <name evidence="2" type="ORF">BO71DRAFT_420337</name>
</gene>
<dbReference type="InterPro" id="IPR036291">
    <property type="entry name" value="NAD(P)-bd_dom_sf"/>
</dbReference>
<dbReference type="SUPFAM" id="SSF51735">
    <property type="entry name" value="NAD(P)-binding Rossmann-fold domains"/>
    <property type="match status" value="1"/>
</dbReference>
<keyword evidence="3" id="KW-1185">Reference proteome</keyword>
<dbReference type="Pfam" id="PF08240">
    <property type="entry name" value="ADH_N"/>
    <property type="match status" value="1"/>
</dbReference>
<feature type="domain" description="Enoyl reductase (ER)" evidence="1">
    <location>
        <begin position="13"/>
        <end position="319"/>
    </location>
</feature>
<dbReference type="PANTHER" id="PTHR45033">
    <property type="match status" value="1"/>
</dbReference>
<dbReference type="Gene3D" id="3.40.50.720">
    <property type="entry name" value="NAD(P)-binding Rossmann-like Domain"/>
    <property type="match status" value="1"/>
</dbReference>
<dbReference type="InterPro" id="IPR013154">
    <property type="entry name" value="ADH-like_N"/>
</dbReference>
<dbReference type="SMART" id="SM00829">
    <property type="entry name" value="PKS_ER"/>
    <property type="match status" value="1"/>
</dbReference>
<dbReference type="InterPro" id="IPR052711">
    <property type="entry name" value="Zinc_ADH-like"/>
</dbReference>
<dbReference type="SUPFAM" id="SSF50129">
    <property type="entry name" value="GroES-like"/>
    <property type="match status" value="1"/>
</dbReference>
<dbReference type="InterPro" id="IPR020843">
    <property type="entry name" value="ER"/>
</dbReference>
<dbReference type="PANTHER" id="PTHR45033:SF2">
    <property type="entry name" value="ZINC-TYPE ALCOHOL DEHYDROGENASE-LIKE PROTEIN C1773.06C"/>
    <property type="match status" value="1"/>
</dbReference>
<proteinExistence type="predicted"/>
<dbReference type="Pfam" id="PF00107">
    <property type="entry name" value="ADH_zinc_N"/>
    <property type="match status" value="1"/>
</dbReference>
<evidence type="ECO:0000313" key="2">
    <source>
        <dbReference type="EMBL" id="PYH93098.1"/>
    </source>
</evidence>
<sequence length="322" mass="34462">MPTQTVFRFPHRATFTDLISHTEPISPVSKHELLIRIRAVSLNSRDLQVATKKYPFPVTNGLIPCSDGAGDIVEVGDAVLGFRKGDRVVISFDLANLAYIDGVLAQYVVRPAASVVRVPPTARQSYCELAALVCTGVTAWNGLFGNCTGGVALTALVIGKAAGATTIITSSSDEKLESVKAKFQPDYCINYKKTPDWAAEALKIVGEKGVDHIIEIGGVRTIEQSVKAIAYGGVISVIGYLTGFDPSKMPNVPLLALGKSCVVRGVLIGPKCMLDDLYTFADRAGLRLPAEKGFGFTREDIVAAYEELDSGRGIGKICIRLD</sequence>
<evidence type="ECO:0000259" key="1">
    <source>
        <dbReference type="SMART" id="SM00829"/>
    </source>
</evidence>
<organism evidence="2 3">
    <name type="scientific">Aspergillus ellipticus CBS 707.79</name>
    <dbReference type="NCBI Taxonomy" id="1448320"/>
    <lineage>
        <taxon>Eukaryota</taxon>
        <taxon>Fungi</taxon>
        <taxon>Dikarya</taxon>
        <taxon>Ascomycota</taxon>
        <taxon>Pezizomycotina</taxon>
        <taxon>Eurotiomycetes</taxon>
        <taxon>Eurotiomycetidae</taxon>
        <taxon>Eurotiales</taxon>
        <taxon>Aspergillaceae</taxon>
        <taxon>Aspergillus</taxon>
        <taxon>Aspergillus subgen. Circumdati</taxon>
    </lineage>
</organism>
<dbReference type="CDD" id="cd08276">
    <property type="entry name" value="MDR7"/>
    <property type="match status" value="1"/>
</dbReference>
<dbReference type="GO" id="GO:0016491">
    <property type="term" value="F:oxidoreductase activity"/>
    <property type="evidence" value="ECO:0007669"/>
    <property type="project" value="InterPro"/>
</dbReference>